<keyword evidence="2" id="KW-1185">Reference proteome</keyword>
<dbReference type="InterPro" id="IPR037175">
    <property type="entry name" value="KFase_sf"/>
</dbReference>
<dbReference type="RefSeq" id="WP_208098469.1">
    <property type="nucleotide sequence ID" value="NZ_JAGDYM010000014.1"/>
</dbReference>
<dbReference type="Proteomes" id="UP000664382">
    <property type="component" value="Unassembled WGS sequence"/>
</dbReference>
<organism evidence="1 2">
    <name type="scientific">Leucobacter weissii</name>
    <dbReference type="NCBI Taxonomy" id="1983706"/>
    <lineage>
        <taxon>Bacteria</taxon>
        <taxon>Bacillati</taxon>
        <taxon>Actinomycetota</taxon>
        <taxon>Actinomycetes</taxon>
        <taxon>Micrococcales</taxon>
        <taxon>Microbacteriaceae</taxon>
        <taxon>Leucobacter</taxon>
    </lineage>
</organism>
<dbReference type="GO" id="GO:0019441">
    <property type="term" value="P:L-tryptophan catabolic process to kynurenine"/>
    <property type="evidence" value="ECO:0007669"/>
    <property type="project" value="InterPro"/>
</dbReference>
<evidence type="ECO:0000313" key="1">
    <source>
        <dbReference type="EMBL" id="MBO1902702.1"/>
    </source>
</evidence>
<comment type="caution">
    <text evidence="1">The sequence shown here is derived from an EMBL/GenBank/DDBJ whole genome shotgun (WGS) entry which is preliminary data.</text>
</comment>
<dbReference type="Gene3D" id="3.50.30.50">
    <property type="entry name" value="Putative cyclase"/>
    <property type="match status" value="1"/>
</dbReference>
<name>A0A939MPS0_9MICO</name>
<gene>
    <name evidence="1" type="ORF">J4H92_12170</name>
</gene>
<reference evidence="1" key="1">
    <citation type="submission" date="2021-03" db="EMBL/GenBank/DDBJ databases">
        <title>Leucobacter chromiisoli sp. nov., isolated from chromium-containing soil of chemical plant.</title>
        <authorList>
            <person name="Xu Z."/>
        </authorList>
    </citation>
    <scope>NUCLEOTIDE SEQUENCE</scope>
    <source>
        <strain evidence="1">S27</strain>
    </source>
</reference>
<dbReference type="SUPFAM" id="SSF102198">
    <property type="entry name" value="Putative cyclase"/>
    <property type="match status" value="1"/>
</dbReference>
<dbReference type="GO" id="GO:0004061">
    <property type="term" value="F:arylformamidase activity"/>
    <property type="evidence" value="ECO:0007669"/>
    <property type="project" value="InterPro"/>
</dbReference>
<dbReference type="AlphaFoldDB" id="A0A939MPS0"/>
<proteinExistence type="predicted"/>
<dbReference type="Pfam" id="PF04199">
    <property type="entry name" value="Cyclase"/>
    <property type="match status" value="1"/>
</dbReference>
<sequence length="266" mass="29066">MRFVDLSMPLDDVVPVDPPFLKPRIEFKDHTAGLADLRAMYGILPEQLLDGQGLAAETVTITTHAGTHVDAPWHYHPTMNGGERAWTIDEVPLDWFFRPGVRLDLRHLPSGHLVTPADIDAALARIDYRLRPLDIVLMHTVAAAAYGRDDYIDTGVGFGRAATLHLTDQGIRVVGTDAWGWDLPVSSGRRRFEETGDPSTVWEGHKAGADVGYCQIEKLQNLGSLPDHGFTVACFPAKVRGASAGWTRAVAILGDEPEGRGGRDES</sequence>
<dbReference type="EMBL" id="JAGDYM010000014">
    <property type="protein sequence ID" value="MBO1902702.1"/>
    <property type="molecule type" value="Genomic_DNA"/>
</dbReference>
<dbReference type="InterPro" id="IPR007325">
    <property type="entry name" value="KFase/CYL"/>
</dbReference>
<dbReference type="PANTHER" id="PTHR43564:SF2">
    <property type="entry name" value="BLR6059 PROTEIN"/>
    <property type="match status" value="1"/>
</dbReference>
<protein>
    <submittedName>
        <fullName evidence="1">Cyclase family protein</fullName>
    </submittedName>
</protein>
<accession>A0A939MPS0</accession>
<dbReference type="PANTHER" id="PTHR43564">
    <property type="entry name" value="KYNURENINE FORMAMIDASE-LIKE PROTEIN"/>
    <property type="match status" value="1"/>
</dbReference>
<evidence type="ECO:0000313" key="2">
    <source>
        <dbReference type="Proteomes" id="UP000664382"/>
    </source>
</evidence>